<dbReference type="Proteomes" id="UP001062846">
    <property type="component" value="Chromosome 9"/>
</dbReference>
<name>A0ACC0MBV2_RHOML</name>
<accession>A0ACC0MBV2</accession>
<reference evidence="1" key="1">
    <citation type="submission" date="2022-02" db="EMBL/GenBank/DDBJ databases">
        <title>Plant Genome Project.</title>
        <authorList>
            <person name="Zhang R.-G."/>
        </authorList>
    </citation>
    <scope>NUCLEOTIDE SEQUENCE</scope>
    <source>
        <strain evidence="1">AT1</strain>
    </source>
</reference>
<evidence type="ECO:0000313" key="1">
    <source>
        <dbReference type="EMBL" id="KAI8538379.1"/>
    </source>
</evidence>
<dbReference type="EMBL" id="CM046396">
    <property type="protein sequence ID" value="KAI8538379.1"/>
    <property type="molecule type" value="Genomic_DNA"/>
</dbReference>
<comment type="caution">
    <text evidence="1">The sequence shown here is derived from an EMBL/GenBank/DDBJ whole genome shotgun (WGS) entry which is preliminary data.</text>
</comment>
<evidence type="ECO:0000313" key="2">
    <source>
        <dbReference type="Proteomes" id="UP001062846"/>
    </source>
</evidence>
<keyword evidence="2" id="KW-1185">Reference proteome</keyword>
<protein>
    <submittedName>
        <fullName evidence="1">Uncharacterized protein</fullName>
    </submittedName>
</protein>
<gene>
    <name evidence="1" type="ORF">RHMOL_Rhmol09G0098300</name>
</gene>
<proteinExistence type="predicted"/>
<sequence length="100" mass="11314">MNHLRHYQVNLLAEARQFRNTIETMTAQLVEDPYFPHTFPYIVLSEQAHGAIPLPENDEEDGDDAAPILVQIVPPDDAGFIIEGVEEEPEEDPMGEPMKE</sequence>
<organism evidence="1 2">
    <name type="scientific">Rhododendron molle</name>
    <name type="common">Chinese azalea</name>
    <name type="synonym">Azalea mollis</name>
    <dbReference type="NCBI Taxonomy" id="49168"/>
    <lineage>
        <taxon>Eukaryota</taxon>
        <taxon>Viridiplantae</taxon>
        <taxon>Streptophyta</taxon>
        <taxon>Embryophyta</taxon>
        <taxon>Tracheophyta</taxon>
        <taxon>Spermatophyta</taxon>
        <taxon>Magnoliopsida</taxon>
        <taxon>eudicotyledons</taxon>
        <taxon>Gunneridae</taxon>
        <taxon>Pentapetalae</taxon>
        <taxon>asterids</taxon>
        <taxon>Ericales</taxon>
        <taxon>Ericaceae</taxon>
        <taxon>Ericoideae</taxon>
        <taxon>Rhodoreae</taxon>
        <taxon>Rhododendron</taxon>
    </lineage>
</organism>